<dbReference type="KEGG" id="cel:CELE_Y54F10BM.15"/>
<dbReference type="Pfam" id="PF00646">
    <property type="entry name" value="F-box"/>
    <property type="match status" value="1"/>
</dbReference>
<dbReference type="CDD" id="cd22150">
    <property type="entry name" value="F-box_CeFBXA-like"/>
    <property type="match status" value="1"/>
</dbReference>
<dbReference type="InterPro" id="IPR002900">
    <property type="entry name" value="DUF38/FTH_CAE_spp"/>
</dbReference>
<dbReference type="InParanoid" id="Q4W5Q7"/>
<dbReference type="PhylomeDB" id="Q4W5Q7"/>
<dbReference type="InterPro" id="IPR001810">
    <property type="entry name" value="F-box_dom"/>
</dbReference>
<dbReference type="FunCoup" id="Q4W5Q7">
    <property type="interactions" value="20"/>
</dbReference>
<name>Q4W5Q7_CAEEL</name>
<evidence type="ECO:0000313" key="4">
    <source>
        <dbReference type="WormBase" id="Y54F10BM.15"/>
    </source>
</evidence>
<dbReference type="RefSeq" id="NP_001022910.1">
    <property type="nucleotide sequence ID" value="NM_001027739.2"/>
</dbReference>
<feature type="domain" description="F-box" evidence="1">
    <location>
        <begin position="6"/>
        <end position="53"/>
    </location>
</feature>
<keyword evidence="3" id="KW-1185">Reference proteome</keyword>
<dbReference type="OMA" id="EREFHED"/>
<dbReference type="OrthoDB" id="2095648at2759"/>
<dbReference type="Bgee" id="WBGene00044403">
    <property type="expression patterns" value="Expressed in adult organism and 2 other cell types or tissues"/>
</dbReference>
<dbReference type="Proteomes" id="UP000001940">
    <property type="component" value="Chromosome III"/>
</dbReference>
<evidence type="ECO:0000313" key="2">
    <source>
        <dbReference type="EMBL" id="CCD73848.1"/>
    </source>
</evidence>
<dbReference type="SUPFAM" id="SSF81383">
    <property type="entry name" value="F-box domain"/>
    <property type="match status" value="1"/>
</dbReference>
<dbReference type="WormBase" id="Y54F10BM.15">
    <property type="protein sequence ID" value="CE38752"/>
    <property type="gene ID" value="WBGene00044403"/>
    <property type="gene designation" value="fbxa-219"/>
</dbReference>
<gene>
    <name evidence="2 4" type="primary">fbxa-219</name>
    <name evidence="2" type="ORF">CELE_Y54F10BM.15</name>
    <name evidence="4" type="ORF">Y54F10BM.15</name>
</gene>
<reference evidence="2 3" key="1">
    <citation type="journal article" date="1998" name="Science">
        <title>Genome sequence of the nematode C. elegans: a platform for investigating biology.</title>
        <authorList>
            <consortium name="The C. elegans sequencing consortium"/>
            <person name="Sulson J.E."/>
            <person name="Waterston R."/>
        </authorList>
    </citation>
    <scope>NUCLEOTIDE SEQUENCE [LARGE SCALE GENOMIC DNA]</scope>
    <source>
        <strain evidence="2 3">Bristol N2</strain>
    </source>
</reference>
<dbReference type="AGR" id="WB:WBGene00044403"/>
<dbReference type="Pfam" id="PF01827">
    <property type="entry name" value="FTH"/>
    <property type="match status" value="1"/>
</dbReference>
<dbReference type="CTD" id="3565143"/>
<evidence type="ECO:0007829" key="5">
    <source>
        <dbReference type="PeptideAtlas" id="Q4W5Q7"/>
    </source>
</evidence>
<dbReference type="PeptideAtlas" id="Q4W5Q7"/>
<dbReference type="PROSITE" id="PS50181">
    <property type="entry name" value="FBOX"/>
    <property type="match status" value="1"/>
</dbReference>
<accession>Q4W5Q7</accession>
<organism evidence="2 3">
    <name type="scientific">Caenorhabditis elegans</name>
    <dbReference type="NCBI Taxonomy" id="6239"/>
    <lineage>
        <taxon>Eukaryota</taxon>
        <taxon>Metazoa</taxon>
        <taxon>Ecdysozoa</taxon>
        <taxon>Nematoda</taxon>
        <taxon>Chromadorea</taxon>
        <taxon>Rhabditida</taxon>
        <taxon>Rhabditina</taxon>
        <taxon>Rhabditomorpha</taxon>
        <taxon>Rhabditoidea</taxon>
        <taxon>Rhabditidae</taxon>
        <taxon>Peloderinae</taxon>
        <taxon>Caenorhabditis</taxon>
    </lineage>
</organism>
<dbReference type="InterPro" id="IPR040161">
    <property type="entry name" value="FB224"/>
</dbReference>
<evidence type="ECO:0000313" key="3">
    <source>
        <dbReference type="Proteomes" id="UP000001940"/>
    </source>
</evidence>
<dbReference type="PANTHER" id="PTHR23015">
    <property type="entry name" value="UNCHARACTERIZED C.ELEGANS PROTEIN"/>
    <property type="match status" value="1"/>
</dbReference>
<dbReference type="EMBL" id="BX284603">
    <property type="protein sequence ID" value="CCD73848.1"/>
    <property type="molecule type" value="Genomic_DNA"/>
</dbReference>
<dbReference type="PaxDb" id="6239-Y54F10BM.15"/>
<dbReference type="UCSC" id="Y54F10BM.15">
    <property type="organism name" value="c. elegans"/>
</dbReference>
<sequence length="291" mass="34773">MPERVSPTLLNLPIAVAKQVLEKLEPMDRLTCRKVCKSLRTAIDTIGINFDSITFEVEDDYVKIIIKNLIIHYTNSEIAVDTEKKKIIKTQDFMERALKDLGTLIKYAKMLRIMEREFHEDVTPLLEVLESKKPLFAHQIILYAFRLSEIQSILPYFDAKSLTGIILWDIPEEPDSSHYFEQITQLEQWKSAKFLLFRDFSFDNLPFEQLFHFEKFIIELETLTIEHAIKIRDDLMKRDTFRECTIWFKDNDSFDEIFSPELNERFTIRFEEEEDFEFGYESEFKFFVKRN</sequence>
<keyword evidence="5" id="KW-1267">Proteomics identification</keyword>
<dbReference type="GeneID" id="3565143"/>
<dbReference type="SMART" id="SM00256">
    <property type="entry name" value="FBOX"/>
    <property type="match status" value="1"/>
</dbReference>
<evidence type="ECO:0000259" key="1">
    <source>
        <dbReference type="PROSITE" id="PS50181"/>
    </source>
</evidence>
<dbReference type="InterPro" id="IPR036047">
    <property type="entry name" value="F-box-like_dom_sf"/>
</dbReference>
<dbReference type="PANTHER" id="PTHR23015:SF4">
    <property type="entry name" value="DUF38 DOMAIN-CONTAINING PROTEIN-RELATED"/>
    <property type="match status" value="1"/>
</dbReference>
<dbReference type="HOGENOM" id="CLU_030831_3_1_1"/>
<dbReference type="AlphaFoldDB" id="Q4W5Q7"/>
<protein>
    <submittedName>
        <fullName evidence="2">F-box domain-containing protein</fullName>
    </submittedName>
</protein>
<proteinExistence type="evidence at protein level"/>